<dbReference type="EMBL" id="ABOX02000035">
    <property type="protein sequence ID" value="EEF58887.1"/>
    <property type="molecule type" value="Genomic_DNA"/>
</dbReference>
<feature type="domain" description="LamG-like jellyroll fold" evidence="5">
    <location>
        <begin position="282"/>
        <end position="419"/>
    </location>
</feature>
<dbReference type="Gene3D" id="2.60.120.200">
    <property type="match status" value="2"/>
</dbReference>
<evidence type="ECO:0000313" key="6">
    <source>
        <dbReference type="EMBL" id="EEF58887.1"/>
    </source>
</evidence>
<keyword evidence="3" id="KW-0175">Coiled coil</keyword>
<proteinExistence type="predicted"/>
<evidence type="ECO:0000256" key="1">
    <source>
        <dbReference type="ARBA" id="ARBA00022729"/>
    </source>
</evidence>
<name>B9XMI8_PEDPL</name>
<evidence type="ECO:0000313" key="7">
    <source>
        <dbReference type="Proteomes" id="UP000003688"/>
    </source>
</evidence>
<evidence type="ECO:0000256" key="2">
    <source>
        <dbReference type="ARBA" id="ARBA00023157"/>
    </source>
</evidence>
<feature type="signal peptide" evidence="4">
    <location>
        <begin position="1"/>
        <end position="30"/>
    </location>
</feature>
<accession>B9XMI8</accession>
<reference evidence="6 7" key="1">
    <citation type="journal article" date="2011" name="J. Bacteriol.">
        <title>Genome sequence of 'Pedosphaera parvula' Ellin514, an aerobic Verrucomicrobial isolate from pasture soil.</title>
        <authorList>
            <person name="Kant R."/>
            <person name="van Passel M.W."/>
            <person name="Sangwan P."/>
            <person name="Palva A."/>
            <person name="Lucas S."/>
            <person name="Copeland A."/>
            <person name="Lapidus A."/>
            <person name="Glavina Del Rio T."/>
            <person name="Dalin E."/>
            <person name="Tice H."/>
            <person name="Bruce D."/>
            <person name="Goodwin L."/>
            <person name="Pitluck S."/>
            <person name="Chertkov O."/>
            <person name="Larimer F.W."/>
            <person name="Land M.L."/>
            <person name="Hauser L."/>
            <person name="Brettin T.S."/>
            <person name="Detter J.C."/>
            <person name="Han S."/>
            <person name="de Vos W.M."/>
            <person name="Janssen P.H."/>
            <person name="Smidt H."/>
        </authorList>
    </citation>
    <scope>NUCLEOTIDE SEQUENCE [LARGE SCALE GENOMIC DNA]</scope>
    <source>
        <strain evidence="6 7">Ellin514</strain>
    </source>
</reference>
<evidence type="ECO:0000256" key="4">
    <source>
        <dbReference type="SAM" id="SignalP"/>
    </source>
</evidence>
<protein>
    <submittedName>
        <fullName evidence="6">Laminin G sub domain 2</fullName>
    </submittedName>
</protein>
<dbReference type="Proteomes" id="UP000003688">
    <property type="component" value="Unassembled WGS sequence"/>
</dbReference>
<evidence type="ECO:0000256" key="3">
    <source>
        <dbReference type="SAM" id="Coils"/>
    </source>
</evidence>
<keyword evidence="2" id="KW-1015">Disulfide bond</keyword>
<evidence type="ECO:0000259" key="5">
    <source>
        <dbReference type="SMART" id="SM00560"/>
    </source>
</evidence>
<dbReference type="InterPro" id="IPR013320">
    <property type="entry name" value="ConA-like_dom_sf"/>
</dbReference>
<feature type="domain" description="LamG-like jellyroll fold" evidence="5">
    <location>
        <begin position="58"/>
        <end position="194"/>
    </location>
</feature>
<dbReference type="RefSeq" id="WP_007417027.1">
    <property type="nucleotide sequence ID" value="NZ_ABOX02000035.1"/>
</dbReference>
<sequence length="2080" mass="221057" precursor="true">MPSNHHFKTWLGNCLIVFLGCVLICFPAQAGSGTALRYDGTNSYVQLSSSAAFNAFPLTVTAWVRTVDQDAQVRGVVSKYVDGSFNGWTLFFYSGHIRAFYFRNSSSYVWDGGLGLDGGLLADGAWHHVALVVDASGGRLIVDGVQKASRAWTGTAGVSSSADPLQIGRYNLYPTRFHGDIDEVSVWNQTLDVASLNYIKHRRLAGGEDGLVALWHFDEGSGATATDSSASALVASLVGSPQWVTSTAPLPLSPVAATALKCNGVNAQAVMPHVPAQDTLPITLMAWVKTSQSTGAYPGIVTKYVGNSVNGYAIGLNAGRIDPWYYASGTSFIDPGFTNASDRFVADGQWHHIAFVVDTSTGRTYIDGQLVNTQPWTGTPAAVTTTESLRLGAYTGGGALFFNGSIDHVSLWNTALTSTDINRYSHLPLAGTESGLISAYEMNEASGTTINDLTGLANGIASGGFTRVGSLARVGDASQYLLGSLDVANYGRSWAIQNSPNFQTFPLNAQASLWRFYDYGDAPTPVSVSTFINPVMTNASSQGVPLKPTSMYSNLYILDSYNASSPLTPTAMKTITTVINVEPQGQLQSVSQTYSTAVAFSHQVISNPVITDEVSNLPLARFLHFNGNLFFGSIQTVFTSIANTPVAGAPSSGGLTTQLAVNNNSGSLVTRPDHHYGNGSLINSIIFDNGDALTPSASVPLTGSVPDTDCIQNICFTRTNINLTSSGINALVSLQLPLGFSVGTSLTSRATSARIDFPNIPLDLSLNPQNSVLTTNGPWYAVEETKPFWVGAPNLKWLPSAGQVLIDSPNAIYFVRQDEDDVLLANKSILKEPETANRVSNDGYYRNAALVAGAQVTVTADTNGFAQMSAQVALNPPELRPHFPYSGRIAGAQTPTTSGGRLSMQNGRIDTTNSYLALSGAVPLSYARDCSDTNCSSATISAAVLNFSPNGQQLTFTVDGGLLGFGSVPAQNLTWGFAGGSIFAQRTSDVGVGAYHMPGTFLRFDQTSSNDPNRPSTLLLTGVGNQANPNYIERPGQAAYLSGFANYAGANFRAPAQGRSIIGGQDTGFYPLTARAKYYVRAGGVSGIHEAATFPSNLNLYGYAFTFISYRLSYLDSENWESRTDGALALPVPAGFTQEFARMKFVCRGGLDSAQVPPSSGVKHLVYWNSDITPQTIEFRPTASDTCGTGARFLVEGVETRLPFIPQAFHATLGFKPNGNMVAPFDNVAGGADSRFPVPAQLTLQGSGGSTFKLSTVAEGYFNNWETVGKPDSGFYNLTVKIRTPFFEDVKAQLHITPTGTNTSQMAMMGGWPAADGLGQNRGWNVGTQNYFNTSKFDPHSDGWPAGAVTIAQYRNSPTEDYHPRAQRDWIEVAKFDYPLQWNAVLRNFAGFVDAKVELPVLDVNSRLKEITPGKVDFDFAQDISVQLPRIKVLDFANDALNEINQPLNTISNAISQELGAALASTGLTSGFRSLQNTLREDASGFFRPIVQPALDPVVDKIYAALTDIQRTNPAVLLTSVYGVVGGVNSGLNTAINGLNGSAGQANSVLGKMNGTLNDVDDTLNLFIRALEKDSKGQRHVVRAIIQKLVEDQGPALGFVANMGDDAVNQLLTDLEPTLAEAEQQLRDVRAQFSQLRGSIAAGTGDFSSALTVALNDSKGLQQFTGAAGLNVSNLLVSLNASSTDYLTGNPAQVKQAIRERLTVAFLGSPLVGNYQKSFRQFLYDDDFALNQLTDVIFGQINKAIRDGLTSQIASATDGAFQNFKGGGFLSKAMLSAKLRGAPTFNGDSLRRIHIDADVQMNLPDEMHFTAFLDIKELDSDNTPLDCIPAGPPAAEITVGALNVPLSWTGIPGNLTLSIEGKWTVQSGNVLGVGGLIDIKGHVGFKGCSINEIGATFAVGELENFFAAKAAGTITIIGVPVNVQAGLFAGHACSLDPLRFIDPEADKVLDHATEFTGLYIAFGGDISLSDILFGESSCALDITIGVTTATYYQDGPRSGKIGMRQKVSGDASLLCIISAHVDVALGTSISSGPSGLELMLKGEANVCGEIGYCPFCVDGCIGATLTGIVNDGGIDYSFDF</sequence>
<comment type="caution">
    <text evidence="6">The sequence shown here is derived from an EMBL/GenBank/DDBJ whole genome shotgun (WGS) entry which is preliminary data.</text>
</comment>
<feature type="chain" id="PRO_5002893314" evidence="4">
    <location>
        <begin position="31"/>
        <end position="2080"/>
    </location>
</feature>
<keyword evidence="7" id="KW-1185">Reference proteome</keyword>
<dbReference type="SUPFAM" id="SSF49899">
    <property type="entry name" value="Concanavalin A-like lectins/glucanases"/>
    <property type="match status" value="2"/>
</dbReference>
<feature type="coiled-coil region" evidence="3">
    <location>
        <begin position="1612"/>
        <end position="1639"/>
    </location>
</feature>
<dbReference type="OrthoDB" id="180437at2"/>
<gene>
    <name evidence="6" type="ORF">Cflav_PD2889</name>
</gene>
<organism evidence="6 7">
    <name type="scientific">Pedosphaera parvula (strain Ellin514)</name>
    <dbReference type="NCBI Taxonomy" id="320771"/>
    <lineage>
        <taxon>Bacteria</taxon>
        <taxon>Pseudomonadati</taxon>
        <taxon>Verrucomicrobiota</taxon>
        <taxon>Pedosphaerae</taxon>
        <taxon>Pedosphaerales</taxon>
        <taxon>Pedosphaeraceae</taxon>
        <taxon>Pedosphaera</taxon>
    </lineage>
</organism>
<dbReference type="SMART" id="SM00560">
    <property type="entry name" value="LamGL"/>
    <property type="match status" value="2"/>
</dbReference>
<dbReference type="Pfam" id="PF13385">
    <property type="entry name" value="Laminin_G_3"/>
    <property type="match status" value="2"/>
</dbReference>
<dbReference type="STRING" id="320771.Cflav_PD2889"/>
<dbReference type="InterPro" id="IPR006558">
    <property type="entry name" value="LamG-like"/>
</dbReference>
<keyword evidence="1 4" id="KW-0732">Signal</keyword>